<evidence type="ECO:0000313" key="3">
    <source>
        <dbReference type="Proteomes" id="UP000054396"/>
    </source>
</evidence>
<dbReference type="PANTHER" id="PTHR41795:SF1">
    <property type="entry name" value="EXOPOLYSACCHARIDE SYNTHESIS PROTEIN"/>
    <property type="match status" value="1"/>
</dbReference>
<feature type="transmembrane region" description="Helical" evidence="1">
    <location>
        <begin position="173"/>
        <end position="194"/>
    </location>
</feature>
<dbReference type="EMBL" id="LPXO01000004">
    <property type="protein sequence ID" value="KUF11061.1"/>
    <property type="molecule type" value="Genomic_DNA"/>
</dbReference>
<sequence>MSQADQPVATLLDGIEEAAEGHAQVTLGELVDRIGRRGFGPMILVPALFVLTPLGGVPLVPTFFAAVVSLFALQVALGRRSLWLPEAFKRRAVDEDSLTRAAEKLRPAARWMDRHATDRFRALTNHRAERIAALVVLGLCVTIPPLEIVPFAGAVPNVGIALIGLALTVRDGALMVLGLSAAALGLIGGPWLLISG</sequence>
<dbReference type="Pfam" id="PF06055">
    <property type="entry name" value="ExoD"/>
    <property type="match status" value="1"/>
</dbReference>
<evidence type="ECO:0000313" key="2">
    <source>
        <dbReference type="EMBL" id="KUF11061.1"/>
    </source>
</evidence>
<gene>
    <name evidence="2" type="ORF">AVJ23_08365</name>
</gene>
<dbReference type="STRING" id="1685382.AVJ23_08365"/>
<organism evidence="2 3">
    <name type="scientific">Pseudoponticoccus marisrubri</name>
    <dbReference type="NCBI Taxonomy" id="1685382"/>
    <lineage>
        <taxon>Bacteria</taxon>
        <taxon>Pseudomonadati</taxon>
        <taxon>Pseudomonadota</taxon>
        <taxon>Alphaproteobacteria</taxon>
        <taxon>Rhodobacterales</taxon>
        <taxon>Roseobacteraceae</taxon>
        <taxon>Pseudoponticoccus</taxon>
    </lineage>
</organism>
<dbReference type="PANTHER" id="PTHR41795">
    <property type="entry name" value="EXOPOLYSACCHARIDE SYNTHESIS PROTEIN"/>
    <property type="match status" value="1"/>
</dbReference>
<reference evidence="2 3" key="1">
    <citation type="submission" date="2015-12" db="EMBL/GenBank/DDBJ databases">
        <authorList>
            <person name="Shamseldin A."/>
            <person name="Moawad H."/>
            <person name="Abd El-Rahim W.M."/>
            <person name="Sadowsky M.J."/>
        </authorList>
    </citation>
    <scope>NUCLEOTIDE SEQUENCE [LARGE SCALE GENOMIC DNA]</scope>
    <source>
        <strain evidence="2 3">SJ5A-1</strain>
    </source>
</reference>
<protein>
    <recommendedName>
        <fullName evidence="4">Exopolysaccharide biosynthesis protein exod</fullName>
    </recommendedName>
</protein>
<keyword evidence="1" id="KW-0472">Membrane</keyword>
<keyword evidence="3" id="KW-1185">Reference proteome</keyword>
<dbReference type="RefSeq" id="WP_058861725.1">
    <property type="nucleotide sequence ID" value="NZ_LPXO01000004.1"/>
</dbReference>
<accession>A0A0W7WKB7</accession>
<dbReference type="OrthoDB" id="7949130at2"/>
<dbReference type="PIRSF" id="PIRSF033239">
    <property type="entry name" value="ExoD"/>
    <property type="match status" value="1"/>
</dbReference>
<evidence type="ECO:0008006" key="4">
    <source>
        <dbReference type="Google" id="ProtNLM"/>
    </source>
</evidence>
<keyword evidence="1" id="KW-0812">Transmembrane</keyword>
<comment type="caution">
    <text evidence="2">The sequence shown here is derived from an EMBL/GenBank/DDBJ whole genome shotgun (WGS) entry which is preliminary data.</text>
</comment>
<name>A0A0W7WKB7_9RHOB</name>
<proteinExistence type="predicted"/>
<dbReference type="InterPro" id="IPR010331">
    <property type="entry name" value="ExoD"/>
</dbReference>
<dbReference type="Proteomes" id="UP000054396">
    <property type="component" value="Unassembled WGS sequence"/>
</dbReference>
<keyword evidence="1" id="KW-1133">Transmembrane helix</keyword>
<evidence type="ECO:0000256" key="1">
    <source>
        <dbReference type="SAM" id="Phobius"/>
    </source>
</evidence>
<feature type="transmembrane region" description="Helical" evidence="1">
    <location>
        <begin position="131"/>
        <end position="153"/>
    </location>
</feature>
<dbReference type="AlphaFoldDB" id="A0A0W7WKB7"/>